<dbReference type="Gene3D" id="3.40.630.30">
    <property type="match status" value="1"/>
</dbReference>
<dbReference type="Proteomes" id="UP000319976">
    <property type="component" value="Chromosome"/>
</dbReference>
<dbReference type="Pfam" id="PF00583">
    <property type="entry name" value="Acetyltransf_1"/>
    <property type="match status" value="1"/>
</dbReference>
<organism evidence="2 3">
    <name type="scientific">Calycomorphotria hydatis</name>
    <dbReference type="NCBI Taxonomy" id="2528027"/>
    <lineage>
        <taxon>Bacteria</taxon>
        <taxon>Pseudomonadati</taxon>
        <taxon>Planctomycetota</taxon>
        <taxon>Planctomycetia</taxon>
        <taxon>Planctomycetales</taxon>
        <taxon>Planctomycetaceae</taxon>
        <taxon>Calycomorphotria</taxon>
    </lineage>
</organism>
<dbReference type="InterPro" id="IPR000182">
    <property type="entry name" value="GNAT_dom"/>
</dbReference>
<dbReference type="KEGG" id="chya:V22_09440"/>
<dbReference type="EC" id="2.3.1.189" evidence="2"/>
<accession>A0A517T5S7</accession>
<feature type="domain" description="N-acetyltransferase" evidence="1">
    <location>
        <begin position="152"/>
        <end position="305"/>
    </location>
</feature>
<keyword evidence="2" id="KW-0012">Acyltransferase</keyword>
<evidence type="ECO:0000259" key="1">
    <source>
        <dbReference type="PROSITE" id="PS51186"/>
    </source>
</evidence>
<dbReference type="OrthoDB" id="214696at2"/>
<dbReference type="InterPro" id="IPR016181">
    <property type="entry name" value="Acyl_CoA_acyltransferase"/>
</dbReference>
<dbReference type="RefSeq" id="WP_145260240.1">
    <property type="nucleotide sequence ID" value="NZ_CP036316.1"/>
</dbReference>
<dbReference type="PANTHER" id="PTHR43072:SF60">
    <property type="entry name" value="L-2,4-DIAMINOBUTYRIC ACID ACETYLTRANSFERASE"/>
    <property type="match status" value="1"/>
</dbReference>
<reference evidence="2 3" key="1">
    <citation type="submission" date="2019-02" db="EMBL/GenBank/DDBJ databases">
        <title>Deep-cultivation of Planctomycetes and their phenomic and genomic characterization uncovers novel biology.</title>
        <authorList>
            <person name="Wiegand S."/>
            <person name="Jogler M."/>
            <person name="Boedeker C."/>
            <person name="Pinto D."/>
            <person name="Vollmers J."/>
            <person name="Rivas-Marin E."/>
            <person name="Kohn T."/>
            <person name="Peeters S.H."/>
            <person name="Heuer A."/>
            <person name="Rast P."/>
            <person name="Oberbeckmann S."/>
            <person name="Bunk B."/>
            <person name="Jeske O."/>
            <person name="Meyerdierks A."/>
            <person name="Storesund J.E."/>
            <person name="Kallscheuer N."/>
            <person name="Luecker S."/>
            <person name="Lage O.M."/>
            <person name="Pohl T."/>
            <person name="Merkel B.J."/>
            <person name="Hornburger P."/>
            <person name="Mueller R.-W."/>
            <person name="Bruemmer F."/>
            <person name="Labrenz M."/>
            <person name="Spormann A.M."/>
            <person name="Op den Camp H."/>
            <person name="Overmann J."/>
            <person name="Amann R."/>
            <person name="Jetten M.S.M."/>
            <person name="Mascher T."/>
            <person name="Medema M.H."/>
            <person name="Devos D.P."/>
            <person name="Kaster A.-K."/>
            <person name="Ovreas L."/>
            <person name="Rohde M."/>
            <person name="Galperin M.Y."/>
            <person name="Jogler C."/>
        </authorList>
    </citation>
    <scope>NUCLEOTIDE SEQUENCE [LARGE SCALE GENOMIC DNA]</scope>
    <source>
        <strain evidence="2 3">V22</strain>
    </source>
</reference>
<protein>
    <submittedName>
        <fullName evidence="2">Mycothiol acetyltransferase</fullName>
        <ecNumber evidence="2">2.3.1.189</ecNumber>
    </submittedName>
</protein>
<evidence type="ECO:0000313" key="3">
    <source>
        <dbReference type="Proteomes" id="UP000319976"/>
    </source>
</evidence>
<proteinExistence type="predicted"/>
<dbReference type="PANTHER" id="PTHR43072">
    <property type="entry name" value="N-ACETYLTRANSFERASE"/>
    <property type="match status" value="1"/>
</dbReference>
<sequence length="306" mass="34574">MTKPIHIKSATTRVEKLDALRWLSYAESDPARHAKDLLLLHDSGQFPLDVLLLAESEGQSVGATLSVLQNDGTMMVWLPQAESEEIRAMLLEEQVRQLLLARSIYGQCLITKDTPQDHQLLTQFGFQSVASLEFLRHKLTQIPQVETGSEFSFIAYDPHHDQQRLERLIEETYQQSADCPVLVGRRTGQHAVKSHQSVGDFHPDLWRIYQQDGRDVGVVLLSDHHAQNSRELVYMGVIPSARGQQLGLTMVHTALREAAKDNRAELLLGVDASNSYAAEIYNRLGFETFAQRTAYLWFAEPKQMVA</sequence>
<gene>
    <name evidence="2" type="primary">mshD</name>
    <name evidence="2" type="ORF">V22_09440</name>
</gene>
<dbReference type="GO" id="GO:0035447">
    <property type="term" value="F:mycothiol synthase activity"/>
    <property type="evidence" value="ECO:0007669"/>
    <property type="project" value="UniProtKB-EC"/>
</dbReference>
<dbReference type="AlphaFoldDB" id="A0A517T5S7"/>
<dbReference type="SUPFAM" id="SSF55729">
    <property type="entry name" value="Acyl-CoA N-acyltransferases (Nat)"/>
    <property type="match status" value="1"/>
</dbReference>
<dbReference type="PROSITE" id="PS51186">
    <property type="entry name" value="GNAT"/>
    <property type="match status" value="1"/>
</dbReference>
<evidence type="ECO:0000313" key="2">
    <source>
        <dbReference type="EMBL" id="QDT63719.1"/>
    </source>
</evidence>
<keyword evidence="2" id="KW-0808">Transferase</keyword>
<keyword evidence="3" id="KW-1185">Reference proteome</keyword>
<dbReference type="EMBL" id="CP036316">
    <property type="protein sequence ID" value="QDT63719.1"/>
    <property type="molecule type" value="Genomic_DNA"/>
</dbReference>
<name>A0A517T5S7_9PLAN</name>